<comment type="similarity">
    <text evidence="2">Belongs to the cation transport ATPase (P-type) (TC 3.A.3) family. Type IIA subfamily.</text>
</comment>
<keyword evidence="11 12" id="KW-0472">Membrane</keyword>
<dbReference type="FunFam" id="2.70.150.10:FF:000160">
    <property type="entry name" value="Sarcoplasmic/endoplasmic reticulum calcium ATPase 1"/>
    <property type="match status" value="1"/>
</dbReference>
<dbReference type="InterPro" id="IPR001757">
    <property type="entry name" value="P_typ_ATPase"/>
</dbReference>
<dbReference type="InterPro" id="IPR059000">
    <property type="entry name" value="ATPase_P-type_domA"/>
</dbReference>
<feature type="transmembrane region" description="Helical" evidence="12">
    <location>
        <begin position="879"/>
        <end position="899"/>
    </location>
</feature>
<dbReference type="Pfam" id="PF00690">
    <property type="entry name" value="Cation_ATPase_N"/>
    <property type="match status" value="1"/>
</dbReference>
<accession>A0A1X9YR08</accession>
<feature type="transmembrane region" description="Helical" evidence="12">
    <location>
        <begin position="249"/>
        <end position="267"/>
    </location>
</feature>
<keyword evidence="7" id="KW-0067">ATP-binding</keyword>
<dbReference type="Gene3D" id="3.40.1110.10">
    <property type="entry name" value="Calcium-transporting ATPase, cytoplasmic domain N"/>
    <property type="match status" value="1"/>
</dbReference>
<dbReference type="Gene3D" id="1.20.1110.10">
    <property type="entry name" value="Calcium-transporting ATPase, transmembrane domain"/>
    <property type="match status" value="1"/>
</dbReference>
<evidence type="ECO:0000256" key="11">
    <source>
        <dbReference type="ARBA" id="ARBA00023136"/>
    </source>
</evidence>
<dbReference type="AlphaFoldDB" id="A0A1X9YR08"/>
<proteinExistence type="inferred from homology"/>
<dbReference type="PRINTS" id="PR00120">
    <property type="entry name" value="HATPASE"/>
</dbReference>
<keyword evidence="5 12" id="KW-0812">Transmembrane</keyword>
<evidence type="ECO:0000256" key="6">
    <source>
        <dbReference type="ARBA" id="ARBA00022741"/>
    </source>
</evidence>
<dbReference type="InterPro" id="IPR050510">
    <property type="entry name" value="Cation_transp_ATPase_P-type"/>
</dbReference>
<feature type="transmembrane region" description="Helical" evidence="12">
    <location>
        <begin position="778"/>
        <end position="801"/>
    </location>
</feature>
<dbReference type="Pfam" id="PF00689">
    <property type="entry name" value="Cation_ATPase_C"/>
    <property type="match status" value="1"/>
</dbReference>
<dbReference type="InterPro" id="IPR036412">
    <property type="entry name" value="HAD-like_sf"/>
</dbReference>
<evidence type="ECO:0000256" key="1">
    <source>
        <dbReference type="ARBA" id="ARBA00004651"/>
    </source>
</evidence>
<protein>
    <recommendedName>
        <fullName evidence="13">Cation-transporting P-type ATPase N-terminal domain-containing protein</fullName>
    </recommendedName>
</protein>
<evidence type="ECO:0000256" key="12">
    <source>
        <dbReference type="SAM" id="Phobius"/>
    </source>
</evidence>
<dbReference type="STRING" id="709015.GCA_000472485_01498"/>
<dbReference type="PRINTS" id="PR00119">
    <property type="entry name" value="CATATPASE"/>
</dbReference>
<evidence type="ECO:0000256" key="8">
    <source>
        <dbReference type="ARBA" id="ARBA00022842"/>
    </source>
</evidence>
<comment type="subcellular location">
    <subcellularLocation>
        <location evidence="1">Cell membrane</location>
        <topology evidence="1">Multi-pass membrane protein</topology>
    </subcellularLocation>
</comment>
<keyword evidence="10 12" id="KW-1133">Transmembrane helix</keyword>
<dbReference type="PANTHER" id="PTHR43294">
    <property type="entry name" value="SODIUM/POTASSIUM-TRANSPORTING ATPASE SUBUNIT ALPHA"/>
    <property type="match status" value="1"/>
</dbReference>
<dbReference type="InterPro" id="IPR023214">
    <property type="entry name" value="HAD_sf"/>
</dbReference>
<evidence type="ECO:0000256" key="2">
    <source>
        <dbReference type="ARBA" id="ARBA00005675"/>
    </source>
</evidence>
<keyword evidence="6" id="KW-0547">Nucleotide-binding</keyword>
<evidence type="ECO:0000256" key="5">
    <source>
        <dbReference type="ARBA" id="ARBA00022692"/>
    </source>
</evidence>
<feature type="domain" description="Cation-transporting P-type ATPase N-terminal" evidence="13">
    <location>
        <begin position="8"/>
        <end position="81"/>
    </location>
</feature>
<dbReference type="SUPFAM" id="SSF81653">
    <property type="entry name" value="Calcium ATPase, transduction domain A"/>
    <property type="match status" value="1"/>
</dbReference>
<dbReference type="EMBL" id="CP021235">
    <property type="protein sequence ID" value="ARS35289.1"/>
    <property type="molecule type" value="Genomic_DNA"/>
</dbReference>
<feature type="transmembrane region" description="Helical" evidence="12">
    <location>
        <begin position="279"/>
        <end position="301"/>
    </location>
</feature>
<dbReference type="Pfam" id="PF00122">
    <property type="entry name" value="E1-E2_ATPase"/>
    <property type="match status" value="1"/>
</dbReference>
<reference evidence="15" key="1">
    <citation type="submission" date="2017-05" db="EMBL/GenBank/DDBJ databases">
        <authorList>
            <person name="Ray J."/>
            <person name="Price M."/>
            <person name="Deutschbauer A."/>
        </authorList>
    </citation>
    <scope>NUCLEOTIDE SEQUENCE [LARGE SCALE GENOMIC DNA]</scope>
    <source>
        <strain evidence="15">DSM 19842</strain>
    </source>
</reference>
<evidence type="ECO:0000256" key="4">
    <source>
        <dbReference type="ARBA" id="ARBA00022553"/>
    </source>
</evidence>
<keyword evidence="4" id="KW-0597">Phosphoprotein</keyword>
<dbReference type="InterPro" id="IPR023298">
    <property type="entry name" value="ATPase_P-typ_TM_dom_sf"/>
</dbReference>
<dbReference type="OrthoDB" id="1521937at2"/>
<dbReference type="GO" id="GO:0005886">
    <property type="term" value="C:plasma membrane"/>
    <property type="evidence" value="ECO:0007669"/>
    <property type="project" value="UniProtKB-SubCell"/>
</dbReference>
<dbReference type="GO" id="GO:0016887">
    <property type="term" value="F:ATP hydrolysis activity"/>
    <property type="evidence" value="ECO:0007669"/>
    <property type="project" value="InterPro"/>
</dbReference>
<sequence length="905" mass="99232">MAIEQKFPYHSIAAEEALEKLRTKPEGLTEEEAQRRLQEYGPNELTGKEGINPVLLFLKQFKDFLILVLVLAAGVAWYADQMVDVYVILGVILFNAVLGFLQEYRAERAIQALKKMLKQEAKVLRNGQVKTVEAQELVPGDIIQLEEGDSVPADARLLRGKNLQTVEASLTGESLPIEKKPEPLEEKTNLGDKTNMLWKGTHVARGTATAVVAATGGNTELGKISKSLGEIQTTSTNFRKKTERLGKQMAVIAVITSVIVFVLGYFVRDYAFEEVLLVTVATLVSSIPEGLPAVISIVLAIGAKRMASQNAIIREFTATEMLGSVSVILTDKTGTLTKSILTVRNVFLGDGSELEVSGTGYAVEGDLTQDQRSIALADNPVLRKLLLIANVCNNANLGEVKAKEEGAEPEVSGDPTEVALLVLSKKALAKEKDLLPNVQVVDDLPFNADQKYRATLVEQDRRREVYVVGAPEKVLKLSNRILTKEGPQELSQELRERVQAKNDEWADAAMRVLALAYREAESSTDTVGTDAVHDLVWVGITGIVDPPRQGVLEAIQDCKSAGIRVMMVTGDHKKTGAAIAREVGILDGSPKGNEPQALQEDELDVSEQEFERMVNGVSVFTRVSPNTKLRIAEHLQNKGHLIAMTGDGVNDAPALKRADVGIAMGIRGTDVAKDASQIVLSDDNFATIVRAVREGRIVFQNVRQTSFFLLTTNFAAVAVFIVAIAIGWPFPLTATQILWVNLVTDGVMELGLATERGHGDIMRHKPVPRDANILDRSVVPYILLMSIVMLGLALSVFAYYLPQGEQLARTAVFIVVAMTQVFNTFNMRSLEYSVFQIGLFSNKYVNLAFLASLVLQLGVIYTPLLSGVFRFEELPLPDLLILIVLSSSVVWVAEIYKWLIHRRRT</sequence>
<evidence type="ECO:0000259" key="13">
    <source>
        <dbReference type="SMART" id="SM00831"/>
    </source>
</evidence>
<dbReference type="Gene3D" id="3.40.50.1000">
    <property type="entry name" value="HAD superfamily/HAD-like"/>
    <property type="match status" value="1"/>
</dbReference>
<dbReference type="SUPFAM" id="SSF56784">
    <property type="entry name" value="HAD-like"/>
    <property type="match status" value="1"/>
</dbReference>
<dbReference type="Pfam" id="PF13246">
    <property type="entry name" value="Cation_ATPase"/>
    <property type="match status" value="1"/>
</dbReference>
<name>A0A1X9YR08_9BACT</name>
<dbReference type="InterPro" id="IPR006068">
    <property type="entry name" value="ATPase_P-typ_cation-transptr_C"/>
</dbReference>
<dbReference type="GO" id="GO:0005524">
    <property type="term" value="F:ATP binding"/>
    <property type="evidence" value="ECO:0007669"/>
    <property type="project" value="UniProtKB-KW"/>
</dbReference>
<dbReference type="FunFam" id="3.40.50.1000:FF:000028">
    <property type="entry name" value="Calcium-transporting P-type ATPase, putative"/>
    <property type="match status" value="1"/>
</dbReference>
<dbReference type="SFLD" id="SFLDS00003">
    <property type="entry name" value="Haloacid_Dehalogenase"/>
    <property type="match status" value="1"/>
</dbReference>
<evidence type="ECO:0000256" key="3">
    <source>
        <dbReference type="ARBA" id="ARBA00022475"/>
    </source>
</evidence>
<feature type="transmembrane region" description="Helical" evidence="12">
    <location>
        <begin position="61"/>
        <end position="79"/>
    </location>
</feature>
<feature type="transmembrane region" description="Helical" evidence="12">
    <location>
        <begin position="85"/>
        <end position="101"/>
    </location>
</feature>
<dbReference type="SFLD" id="SFLDG00002">
    <property type="entry name" value="C1.7:_P-type_atpase_like"/>
    <property type="match status" value="1"/>
</dbReference>
<evidence type="ECO:0000256" key="9">
    <source>
        <dbReference type="ARBA" id="ARBA00022967"/>
    </source>
</evidence>
<dbReference type="InterPro" id="IPR044492">
    <property type="entry name" value="P_typ_ATPase_HD_dom"/>
</dbReference>
<keyword evidence="9" id="KW-1278">Translocase</keyword>
<dbReference type="SFLD" id="SFLDF00027">
    <property type="entry name" value="p-type_atpase"/>
    <property type="match status" value="1"/>
</dbReference>
<dbReference type="InterPro" id="IPR004014">
    <property type="entry name" value="ATPase_P-typ_cation-transptr_N"/>
</dbReference>
<dbReference type="PANTHER" id="PTHR43294:SF21">
    <property type="entry name" value="CATION TRANSPORTING ATPASE"/>
    <property type="match status" value="1"/>
</dbReference>
<gene>
    <name evidence="14" type="ORF">CA264_07460</name>
</gene>
<organism evidence="14 15">
    <name type="scientific">Pontibacter actiniarum</name>
    <dbReference type="NCBI Taxonomy" id="323450"/>
    <lineage>
        <taxon>Bacteria</taxon>
        <taxon>Pseudomonadati</taxon>
        <taxon>Bacteroidota</taxon>
        <taxon>Cytophagia</taxon>
        <taxon>Cytophagales</taxon>
        <taxon>Hymenobacteraceae</taxon>
        <taxon>Pontibacter</taxon>
    </lineage>
</organism>
<dbReference type="InterPro" id="IPR023299">
    <property type="entry name" value="ATPase_P-typ_cyto_dom_N"/>
</dbReference>
<dbReference type="Gene3D" id="2.70.150.10">
    <property type="entry name" value="Calcium-transporting ATPase, cytoplasmic transduction domain A"/>
    <property type="match status" value="1"/>
</dbReference>
<keyword evidence="3" id="KW-1003">Cell membrane</keyword>
<dbReference type="RefSeq" id="WP_025605980.1">
    <property type="nucleotide sequence ID" value="NZ_CP021235.1"/>
</dbReference>
<dbReference type="NCBIfam" id="TIGR01494">
    <property type="entry name" value="ATPase_P-type"/>
    <property type="match status" value="3"/>
</dbReference>
<dbReference type="SUPFAM" id="SSF81660">
    <property type="entry name" value="Metal cation-transporting ATPase, ATP-binding domain N"/>
    <property type="match status" value="1"/>
</dbReference>
<feature type="transmembrane region" description="Helical" evidence="12">
    <location>
        <begin position="707"/>
        <end position="730"/>
    </location>
</feature>
<evidence type="ECO:0000256" key="10">
    <source>
        <dbReference type="ARBA" id="ARBA00022989"/>
    </source>
</evidence>
<dbReference type="InterPro" id="IPR008250">
    <property type="entry name" value="ATPase_P-typ_transduc_dom_A_sf"/>
</dbReference>
<keyword evidence="15" id="KW-1185">Reference proteome</keyword>
<dbReference type="SMART" id="SM00831">
    <property type="entry name" value="Cation_ATPase_N"/>
    <property type="match status" value="1"/>
</dbReference>
<dbReference type="InterPro" id="IPR018303">
    <property type="entry name" value="ATPase_P-typ_P_site"/>
</dbReference>
<evidence type="ECO:0000313" key="14">
    <source>
        <dbReference type="EMBL" id="ARS35289.1"/>
    </source>
</evidence>
<keyword evidence="8" id="KW-0460">Magnesium</keyword>
<dbReference type="SUPFAM" id="SSF81665">
    <property type="entry name" value="Calcium ATPase, transmembrane domain M"/>
    <property type="match status" value="1"/>
</dbReference>
<evidence type="ECO:0000313" key="15">
    <source>
        <dbReference type="Proteomes" id="UP000266292"/>
    </source>
</evidence>
<dbReference type="Proteomes" id="UP000266292">
    <property type="component" value="Chromosome"/>
</dbReference>
<feature type="transmembrane region" description="Helical" evidence="12">
    <location>
        <begin position="845"/>
        <end position="864"/>
    </location>
</feature>
<dbReference type="KEGG" id="pact:CA264_07460"/>
<evidence type="ECO:0000256" key="7">
    <source>
        <dbReference type="ARBA" id="ARBA00022840"/>
    </source>
</evidence>
<dbReference type="PROSITE" id="PS00154">
    <property type="entry name" value="ATPASE_E1_E2"/>
    <property type="match status" value="1"/>
</dbReference>